<organism evidence="2 3">
    <name type="scientific">Sordaria brevicollis</name>
    <dbReference type="NCBI Taxonomy" id="83679"/>
    <lineage>
        <taxon>Eukaryota</taxon>
        <taxon>Fungi</taxon>
        <taxon>Dikarya</taxon>
        <taxon>Ascomycota</taxon>
        <taxon>Pezizomycotina</taxon>
        <taxon>Sordariomycetes</taxon>
        <taxon>Sordariomycetidae</taxon>
        <taxon>Sordariales</taxon>
        <taxon>Sordariaceae</taxon>
        <taxon>Sordaria</taxon>
    </lineage>
</organism>
<dbReference type="EMBL" id="JAUTDP010000004">
    <property type="protein sequence ID" value="KAK3399684.1"/>
    <property type="molecule type" value="Genomic_DNA"/>
</dbReference>
<evidence type="ECO:0000313" key="2">
    <source>
        <dbReference type="EMBL" id="KAK3399684.1"/>
    </source>
</evidence>
<evidence type="ECO:0000256" key="1">
    <source>
        <dbReference type="SAM" id="MobiDB-lite"/>
    </source>
</evidence>
<keyword evidence="3" id="KW-1185">Reference proteome</keyword>
<reference evidence="2" key="1">
    <citation type="journal article" date="2023" name="Mol. Phylogenet. Evol.">
        <title>Genome-scale phylogeny and comparative genomics of the fungal order Sordariales.</title>
        <authorList>
            <person name="Hensen N."/>
            <person name="Bonometti L."/>
            <person name="Westerberg I."/>
            <person name="Brannstrom I.O."/>
            <person name="Guillou S."/>
            <person name="Cros-Aarteil S."/>
            <person name="Calhoun S."/>
            <person name="Haridas S."/>
            <person name="Kuo A."/>
            <person name="Mondo S."/>
            <person name="Pangilinan J."/>
            <person name="Riley R."/>
            <person name="LaButti K."/>
            <person name="Andreopoulos B."/>
            <person name="Lipzen A."/>
            <person name="Chen C."/>
            <person name="Yan M."/>
            <person name="Daum C."/>
            <person name="Ng V."/>
            <person name="Clum A."/>
            <person name="Steindorff A."/>
            <person name="Ohm R.A."/>
            <person name="Martin F."/>
            <person name="Silar P."/>
            <person name="Natvig D.O."/>
            <person name="Lalanne C."/>
            <person name="Gautier V."/>
            <person name="Ament-Velasquez S.L."/>
            <person name="Kruys A."/>
            <person name="Hutchinson M.I."/>
            <person name="Powell A.J."/>
            <person name="Barry K."/>
            <person name="Miller A.N."/>
            <person name="Grigoriev I.V."/>
            <person name="Debuchy R."/>
            <person name="Gladieux P."/>
            <person name="Hiltunen Thoren M."/>
            <person name="Johannesson H."/>
        </authorList>
    </citation>
    <scope>NUCLEOTIDE SEQUENCE</scope>
    <source>
        <strain evidence="2">FGSC 1904</strain>
    </source>
</reference>
<proteinExistence type="predicted"/>
<gene>
    <name evidence="2" type="ORF">B0T20DRAFT_505606</name>
</gene>
<protein>
    <submittedName>
        <fullName evidence="2">Uncharacterized protein</fullName>
    </submittedName>
</protein>
<dbReference type="Proteomes" id="UP001281003">
    <property type="component" value="Unassembled WGS sequence"/>
</dbReference>
<comment type="caution">
    <text evidence="2">The sequence shown here is derived from an EMBL/GenBank/DDBJ whole genome shotgun (WGS) entry which is preliminary data.</text>
</comment>
<reference evidence="2" key="2">
    <citation type="submission" date="2023-07" db="EMBL/GenBank/DDBJ databases">
        <authorList>
            <consortium name="Lawrence Berkeley National Laboratory"/>
            <person name="Haridas S."/>
            <person name="Hensen N."/>
            <person name="Bonometti L."/>
            <person name="Westerberg I."/>
            <person name="Brannstrom I.O."/>
            <person name="Guillou S."/>
            <person name="Cros-Aarteil S."/>
            <person name="Calhoun S."/>
            <person name="Kuo A."/>
            <person name="Mondo S."/>
            <person name="Pangilinan J."/>
            <person name="Riley R."/>
            <person name="LaButti K."/>
            <person name="Andreopoulos B."/>
            <person name="Lipzen A."/>
            <person name="Chen C."/>
            <person name="Yanf M."/>
            <person name="Daum C."/>
            <person name="Ng V."/>
            <person name="Clum A."/>
            <person name="Steindorff A."/>
            <person name="Ohm R."/>
            <person name="Martin F."/>
            <person name="Silar P."/>
            <person name="Natvig D."/>
            <person name="Lalanne C."/>
            <person name="Gautier V."/>
            <person name="Ament-velasquez S.L."/>
            <person name="Kruys A."/>
            <person name="Hutchinson M.I."/>
            <person name="Powell A.J."/>
            <person name="Barry K."/>
            <person name="Miller A.N."/>
            <person name="Grigoriev I.V."/>
            <person name="Debuchy R."/>
            <person name="Gladieux P."/>
            <person name="Thoren M.H."/>
            <person name="Johannesson H."/>
        </authorList>
    </citation>
    <scope>NUCLEOTIDE SEQUENCE</scope>
    <source>
        <strain evidence="2">FGSC 1904</strain>
    </source>
</reference>
<name>A0AAE0UDQ7_SORBR</name>
<feature type="compositionally biased region" description="Low complexity" evidence="1">
    <location>
        <begin position="60"/>
        <end position="81"/>
    </location>
</feature>
<feature type="region of interest" description="Disordered" evidence="1">
    <location>
        <begin position="59"/>
        <end position="108"/>
    </location>
</feature>
<sequence length="108" mass="11141">MILAPPVRPSPGGFDSFIVHLSVERRPIVVSVASRKASVSDLTLSPTISSVDPLEKDDLSSIASSLPGSESASSQSTCQSQPDSTVAVTVRKPRLSAGGGVSTINYDS</sequence>
<accession>A0AAE0UDQ7</accession>
<dbReference type="AlphaFoldDB" id="A0AAE0UDQ7"/>
<evidence type="ECO:0000313" key="3">
    <source>
        <dbReference type="Proteomes" id="UP001281003"/>
    </source>
</evidence>